<dbReference type="EMBL" id="JABXWD010000225">
    <property type="protein sequence ID" value="MBV6342273.1"/>
    <property type="molecule type" value="Genomic_DNA"/>
</dbReference>
<evidence type="ECO:0000313" key="1">
    <source>
        <dbReference type="EMBL" id="MBV6342273.1"/>
    </source>
</evidence>
<gene>
    <name evidence="1" type="ORF">HWQ67_11810</name>
</gene>
<keyword evidence="2" id="KW-1185">Reference proteome</keyword>
<protein>
    <submittedName>
        <fullName evidence="1">Uncharacterized protein</fullName>
    </submittedName>
</protein>
<organism evidence="1 2">
    <name type="scientific">Candidatus Magnetobacterium casense</name>
    <dbReference type="NCBI Taxonomy" id="1455061"/>
    <lineage>
        <taxon>Bacteria</taxon>
        <taxon>Pseudomonadati</taxon>
        <taxon>Nitrospirota</taxon>
        <taxon>Thermodesulfovibrionia</taxon>
        <taxon>Thermodesulfovibrionales</taxon>
        <taxon>Candidatus Magnetobacteriaceae</taxon>
        <taxon>Candidatus Magnetobacterium</taxon>
    </lineage>
</organism>
<sequence length="62" mass="6850">MDEQTARQYIAEICEWLKSDDLKVLEGVIFPELKSVNIARELCNDLLLASGASSSGCLLCDM</sequence>
<dbReference type="RefSeq" id="WP_218252895.1">
    <property type="nucleotide sequence ID" value="NZ_JABXWD010000225.1"/>
</dbReference>
<proteinExistence type="predicted"/>
<evidence type="ECO:0000313" key="2">
    <source>
        <dbReference type="Proteomes" id="UP001196980"/>
    </source>
</evidence>
<comment type="caution">
    <text evidence="1">The sequence shown here is derived from an EMBL/GenBank/DDBJ whole genome shotgun (WGS) entry which is preliminary data.</text>
</comment>
<dbReference type="Proteomes" id="UP001196980">
    <property type="component" value="Unassembled WGS sequence"/>
</dbReference>
<reference evidence="1 2" key="1">
    <citation type="journal article" date="2020" name="J Geophys Res Biogeosci">
        <title>Magnetotaxis as an Adaptation to Enable Bacterial Shuttling of Microbial Sulfur and Sulfur Cycling Across Aquatic Oxic#Anoxic Interfaces.</title>
        <authorList>
            <person name="Li J."/>
            <person name="Liu P."/>
            <person name="Wang J."/>
            <person name="Roberts A.P."/>
            <person name="Pan Y."/>
        </authorList>
    </citation>
    <scope>NUCLEOTIDE SEQUENCE [LARGE SCALE GENOMIC DNA]</scope>
    <source>
        <strain evidence="1 2">MYR-1_YQ</strain>
    </source>
</reference>
<accession>A0ABS6S1I6</accession>
<name>A0ABS6S1I6_9BACT</name>